<dbReference type="Proteomes" id="UP001373714">
    <property type="component" value="Unassembled WGS sequence"/>
</dbReference>
<dbReference type="InterPro" id="IPR011333">
    <property type="entry name" value="SKP1/BTB/POZ_sf"/>
</dbReference>
<evidence type="ECO:0000256" key="1">
    <source>
        <dbReference type="SAM" id="MobiDB-lite"/>
    </source>
</evidence>
<dbReference type="PANTHER" id="PTHR47843">
    <property type="entry name" value="BTB DOMAIN-CONTAINING PROTEIN-RELATED"/>
    <property type="match status" value="1"/>
</dbReference>
<dbReference type="EMBL" id="JAVHNS010000006">
    <property type="protein sequence ID" value="KAK6352445.1"/>
    <property type="molecule type" value="Genomic_DNA"/>
</dbReference>
<dbReference type="AlphaFoldDB" id="A0AAV9V0W9"/>
<feature type="region of interest" description="Disordered" evidence="1">
    <location>
        <begin position="1"/>
        <end position="31"/>
    </location>
</feature>
<feature type="domain" description="BTB" evidence="2">
    <location>
        <begin position="39"/>
        <end position="110"/>
    </location>
</feature>
<accession>A0AAV9V0W9</accession>
<dbReference type="PROSITE" id="PS50097">
    <property type="entry name" value="BTB"/>
    <property type="match status" value="1"/>
</dbReference>
<dbReference type="InterPro" id="IPR000210">
    <property type="entry name" value="BTB/POZ_dom"/>
</dbReference>
<evidence type="ECO:0000313" key="3">
    <source>
        <dbReference type="EMBL" id="KAK6352445.1"/>
    </source>
</evidence>
<sequence>MEAKVAMATSLPVSNSKGASSKKDDDSTPRNIGSILGSEVICITVGAEEEQLFVHRAVFENSDSHSLKQVVSGKFKEGKGENGLDWTTEDPETVRRLLAYLYCGDYHVPKPEVKNVTADAQGFADAGASTLVGQDSGKKPKGEQEEQCEQIAAATIIRPLTPIQYHLEHIRLPTWRYNTEAGDLEHTSRLGKEFAFAEAMLAHARLYVLAQYHLLCPLETLTLQRLTQVMVLAESHSYNLEDDVLPIVTFTYNCGEFERPSELRELVSQFVALNFHRFEGDGVLDILEVGGGFVRDVCSKIGRQLLANELKAGGGRGRVAQKTHGKATVKPTRLHNVGNFRHANPINARPSLIPADVAHLYSFLGDGTGTGTVW</sequence>
<dbReference type="Gene3D" id="3.30.710.10">
    <property type="entry name" value="Potassium Channel Kv1.1, Chain A"/>
    <property type="match status" value="1"/>
</dbReference>
<evidence type="ECO:0000313" key="4">
    <source>
        <dbReference type="Proteomes" id="UP001373714"/>
    </source>
</evidence>
<evidence type="ECO:0000259" key="2">
    <source>
        <dbReference type="PROSITE" id="PS50097"/>
    </source>
</evidence>
<dbReference type="PANTHER" id="PTHR47843:SF5">
    <property type="entry name" value="BTB_POZ DOMAIN PROTEIN"/>
    <property type="match status" value="1"/>
</dbReference>
<keyword evidence="4" id="KW-1185">Reference proteome</keyword>
<gene>
    <name evidence="3" type="ORF">TWF730_009271</name>
</gene>
<reference evidence="3 4" key="1">
    <citation type="submission" date="2019-10" db="EMBL/GenBank/DDBJ databases">
        <authorList>
            <person name="Palmer J.M."/>
        </authorList>
    </citation>
    <scope>NUCLEOTIDE SEQUENCE [LARGE SCALE GENOMIC DNA]</scope>
    <source>
        <strain evidence="3 4">TWF730</strain>
    </source>
</reference>
<proteinExistence type="predicted"/>
<protein>
    <recommendedName>
        <fullName evidence="2">BTB domain-containing protein</fullName>
    </recommendedName>
</protein>
<organism evidence="3 4">
    <name type="scientific">Orbilia blumenaviensis</name>
    <dbReference type="NCBI Taxonomy" id="1796055"/>
    <lineage>
        <taxon>Eukaryota</taxon>
        <taxon>Fungi</taxon>
        <taxon>Dikarya</taxon>
        <taxon>Ascomycota</taxon>
        <taxon>Pezizomycotina</taxon>
        <taxon>Orbiliomycetes</taxon>
        <taxon>Orbiliales</taxon>
        <taxon>Orbiliaceae</taxon>
        <taxon>Orbilia</taxon>
    </lineage>
</organism>
<name>A0AAV9V0W9_9PEZI</name>
<comment type="caution">
    <text evidence="3">The sequence shown here is derived from an EMBL/GenBank/DDBJ whole genome shotgun (WGS) entry which is preliminary data.</text>
</comment>